<evidence type="ECO:0000313" key="1">
    <source>
        <dbReference type="EMBL" id="GLI55926.1"/>
    </source>
</evidence>
<sequence length="103" mass="12393">MKERLAAIGNYLNDKSGKKINFKTIKADSYYRGILFTYMREDYLITDSKPEMIDILWKMSAARSEDFNKKDAKRYTHIKFRKAKEKKVLNYNYKGRNYFIVEL</sequence>
<evidence type="ECO:0000313" key="2">
    <source>
        <dbReference type="Proteomes" id="UP001144471"/>
    </source>
</evidence>
<dbReference type="RefSeq" id="WP_281834744.1">
    <property type="nucleotide sequence ID" value="NZ_BSDY01000005.1"/>
</dbReference>
<proteinExistence type="predicted"/>
<name>A0A9W6GLH9_9FUSO</name>
<reference evidence="1" key="1">
    <citation type="submission" date="2022-12" db="EMBL/GenBank/DDBJ databases">
        <title>Reference genome sequencing for broad-spectrum identification of bacterial and archaeal isolates by mass spectrometry.</title>
        <authorList>
            <person name="Sekiguchi Y."/>
            <person name="Tourlousse D.M."/>
        </authorList>
    </citation>
    <scope>NUCLEOTIDE SEQUENCE</scope>
    <source>
        <strain evidence="1">10succ1</strain>
    </source>
</reference>
<dbReference type="Proteomes" id="UP001144471">
    <property type="component" value="Unassembled WGS sequence"/>
</dbReference>
<accession>A0A9W6GLH9</accession>
<comment type="caution">
    <text evidence="1">The sequence shown here is derived from an EMBL/GenBank/DDBJ whole genome shotgun (WGS) entry which is preliminary data.</text>
</comment>
<dbReference type="AlphaFoldDB" id="A0A9W6GLH9"/>
<gene>
    <name evidence="1" type="ORF">PM10SUCC1_14400</name>
</gene>
<protein>
    <submittedName>
        <fullName evidence="1">Uncharacterized protein</fullName>
    </submittedName>
</protein>
<keyword evidence="2" id="KW-1185">Reference proteome</keyword>
<organism evidence="1 2">
    <name type="scientific">Propionigenium maris DSM 9537</name>
    <dbReference type="NCBI Taxonomy" id="1123000"/>
    <lineage>
        <taxon>Bacteria</taxon>
        <taxon>Fusobacteriati</taxon>
        <taxon>Fusobacteriota</taxon>
        <taxon>Fusobacteriia</taxon>
        <taxon>Fusobacteriales</taxon>
        <taxon>Fusobacteriaceae</taxon>
        <taxon>Propionigenium</taxon>
    </lineage>
</organism>
<dbReference type="EMBL" id="BSDY01000005">
    <property type="protein sequence ID" value="GLI55926.1"/>
    <property type="molecule type" value="Genomic_DNA"/>
</dbReference>